<evidence type="ECO:0000313" key="2">
    <source>
        <dbReference type="EMBL" id="WMV25444.1"/>
    </source>
</evidence>
<evidence type="ECO:0000313" key="3">
    <source>
        <dbReference type="Proteomes" id="UP001234989"/>
    </source>
</evidence>
<sequence length="24" mass="2591">MALEANLEDQSATQSGMLYMATSQ</sequence>
<feature type="compositionally biased region" description="Polar residues" evidence="1">
    <location>
        <begin position="8"/>
        <end position="24"/>
    </location>
</feature>
<dbReference type="AlphaFoldDB" id="A0AAF0QT27"/>
<organism evidence="2 3">
    <name type="scientific">Solanum verrucosum</name>
    <dbReference type="NCBI Taxonomy" id="315347"/>
    <lineage>
        <taxon>Eukaryota</taxon>
        <taxon>Viridiplantae</taxon>
        <taxon>Streptophyta</taxon>
        <taxon>Embryophyta</taxon>
        <taxon>Tracheophyta</taxon>
        <taxon>Spermatophyta</taxon>
        <taxon>Magnoliopsida</taxon>
        <taxon>eudicotyledons</taxon>
        <taxon>Gunneridae</taxon>
        <taxon>Pentapetalae</taxon>
        <taxon>asterids</taxon>
        <taxon>lamiids</taxon>
        <taxon>Solanales</taxon>
        <taxon>Solanaceae</taxon>
        <taxon>Solanoideae</taxon>
        <taxon>Solaneae</taxon>
        <taxon>Solanum</taxon>
    </lineage>
</organism>
<proteinExistence type="predicted"/>
<evidence type="ECO:0000256" key="1">
    <source>
        <dbReference type="SAM" id="MobiDB-lite"/>
    </source>
</evidence>
<gene>
    <name evidence="2" type="ORF">MTR67_018829</name>
</gene>
<protein>
    <submittedName>
        <fullName evidence="2">Uncharacterized protein</fullName>
    </submittedName>
</protein>
<dbReference type="EMBL" id="CP133615">
    <property type="protein sequence ID" value="WMV25444.1"/>
    <property type="molecule type" value="Genomic_DNA"/>
</dbReference>
<name>A0AAF0QT27_SOLVR</name>
<keyword evidence="3" id="KW-1185">Reference proteome</keyword>
<reference evidence="2" key="1">
    <citation type="submission" date="2023-08" db="EMBL/GenBank/DDBJ databases">
        <title>A de novo genome assembly of Solanum verrucosum Schlechtendal, a Mexican diploid species geographically isolated from the other diploid A-genome species in potato relatives.</title>
        <authorList>
            <person name="Hosaka K."/>
        </authorList>
    </citation>
    <scope>NUCLEOTIDE SEQUENCE</scope>
    <source>
        <tissue evidence="2">Young leaves</tissue>
    </source>
</reference>
<accession>A0AAF0QT27</accession>
<feature type="region of interest" description="Disordered" evidence="1">
    <location>
        <begin position="1"/>
        <end position="24"/>
    </location>
</feature>
<dbReference type="Proteomes" id="UP001234989">
    <property type="component" value="Chromosome 4"/>
</dbReference>